<evidence type="ECO:0000256" key="1">
    <source>
        <dbReference type="ARBA" id="ARBA00022729"/>
    </source>
</evidence>
<feature type="non-terminal residue" evidence="2">
    <location>
        <position position="154"/>
    </location>
</feature>
<protein>
    <recommendedName>
        <fullName evidence="3">VCBS repeat-containing protein</fullName>
    </recommendedName>
</protein>
<dbReference type="AlphaFoldDB" id="A0A382XZA6"/>
<name>A0A382XZA6_9ZZZZ</name>
<accession>A0A382XZA6</accession>
<proteinExistence type="predicted"/>
<organism evidence="2">
    <name type="scientific">marine metagenome</name>
    <dbReference type="NCBI Taxonomy" id="408172"/>
    <lineage>
        <taxon>unclassified sequences</taxon>
        <taxon>metagenomes</taxon>
        <taxon>ecological metagenomes</taxon>
    </lineage>
</organism>
<evidence type="ECO:0008006" key="3">
    <source>
        <dbReference type="Google" id="ProtNLM"/>
    </source>
</evidence>
<dbReference type="PANTHER" id="PTHR44103">
    <property type="entry name" value="PROPROTEIN CONVERTASE P"/>
    <property type="match status" value="1"/>
</dbReference>
<dbReference type="EMBL" id="UINC01171323">
    <property type="protein sequence ID" value="SVD75831.1"/>
    <property type="molecule type" value="Genomic_DNA"/>
</dbReference>
<evidence type="ECO:0000313" key="2">
    <source>
        <dbReference type="EMBL" id="SVD75831.1"/>
    </source>
</evidence>
<dbReference type="InterPro" id="IPR028994">
    <property type="entry name" value="Integrin_alpha_N"/>
</dbReference>
<dbReference type="InterPro" id="IPR013517">
    <property type="entry name" value="FG-GAP"/>
</dbReference>
<gene>
    <name evidence="2" type="ORF">METZ01_LOCUS428685</name>
</gene>
<dbReference type="Pfam" id="PF13517">
    <property type="entry name" value="FG-GAP_3"/>
    <property type="match status" value="1"/>
</dbReference>
<sequence length="154" mass="16353">MKSKFIFGILFIFAEVTSAQPTFTEHVISTSADGARYVHAADMDGDGDMDVLSASSEDNKIALYLNDGILDTDITPVVEIVISTEADGAVFVHAADVDSDGDMDILSASYSVMTWWENDGSQGFTEQNTITADGSSSYFVADVDGDGDVDVLAS</sequence>
<dbReference type="SUPFAM" id="SSF69318">
    <property type="entry name" value="Integrin alpha N-terminal domain"/>
    <property type="match status" value="1"/>
</dbReference>
<dbReference type="PANTHER" id="PTHR44103:SF1">
    <property type="entry name" value="PROPROTEIN CONVERTASE P"/>
    <property type="match status" value="1"/>
</dbReference>
<reference evidence="2" key="1">
    <citation type="submission" date="2018-05" db="EMBL/GenBank/DDBJ databases">
        <authorList>
            <person name="Lanie J.A."/>
            <person name="Ng W.-L."/>
            <person name="Kazmierczak K.M."/>
            <person name="Andrzejewski T.M."/>
            <person name="Davidsen T.M."/>
            <person name="Wayne K.J."/>
            <person name="Tettelin H."/>
            <person name="Glass J.I."/>
            <person name="Rusch D."/>
            <person name="Podicherti R."/>
            <person name="Tsui H.-C.T."/>
            <person name="Winkler M.E."/>
        </authorList>
    </citation>
    <scope>NUCLEOTIDE SEQUENCE</scope>
</reference>
<keyword evidence="1" id="KW-0732">Signal</keyword>